<dbReference type="GO" id="GO:0004416">
    <property type="term" value="F:hydroxyacylglutathione hydrolase activity"/>
    <property type="evidence" value="ECO:0007669"/>
    <property type="project" value="UniProtKB-UniRule"/>
</dbReference>
<evidence type="ECO:0000259" key="8">
    <source>
        <dbReference type="SMART" id="SM00849"/>
    </source>
</evidence>
<dbReference type="InterPro" id="IPR050110">
    <property type="entry name" value="Glyoxalase_II_hydrolase"/>
</dbReference>
<name>A0A221KHY9_VITFI</name>
<dbReference type="InterPro" id="IPR036866">
    <property type="entry name" value="RibonucZ/Hydroxyglut_hydro"/>
</dbReference>
<proteinExistence type="inferred from homology"/>
<dbReference type="RefSeq" id="WP_089417342.1">
    <property type="nucleotide sequence ID" value="NZ_CP022423.1"/>
</dbReference>
<dbReference type="CDD" id="cd07723">
    <property type="entry name" value="hydroxyacylglutathione_hydrolase_MBL-fold"/>
    <property type="match status" value="1"/>
</dbReference>
<feature type="binding site" evidence="7">
    <location>
        <position position="173"/>
    </location>
    <ligand>
        <name>Zn(2+)</name>
        <dbReference type="ChEBI" id="CHEBI:29105"/>
        <label>2</label>
    </ligand>
</feature>
<dbReference type="KEGG" id="vff:VITFI_CDS2633"/>
<dbReference type="EMBL" id="CP022423">
    <property type="protein sequence ID" value="ASM78410.1"/>
    <property type="molecule type" value="Genomic_DNA"/>
</dbReference>
<dbReference type="InterPro" id="IPR017782">
    <property type="entry name" value="Hydroxyacylglutathione_Hdrlase"/>
</dbReference>
<dbReference type="Pfam" id="PF16123">
    <property type="entry name" value="HAGH_C"/>
    <property type="match status" value="1"/>
</dbReference>
<feature type="domain" description="Metallo-beta-lactamase" evidence="8">
    <location>
        <begin position="11"/>
        <end position="173"/>
    </location>
</feature>
<dbReference type="SMART" id="SM00849">
    <property type="entry name" value="Lactamase_B"/>
    <property type="match status" value="1"/>
</dbReference>
<feature type="binding site" evidence="7">
    <location>
        <position position="57"/>
    </location>
    <ligand>
        <name>Zn(2+)</name>
        <dbReference type="ChEBI" id="CHEBI:29105"/>
        <label>2</label>
    </ligand>
</feature>
<organism evidence="9 10">
    <name type="scientific">Vitreoscilla filiformis</name>
    <dbReference type="NCBI Taxonomy" id="63"/>
    <lineage>
        <taxon>Bacteria</taxon>
        <taxon>Pseudomonadati</taxon>
        <taxon>Pseudomonadota</taxon>
        <taxon>Betaproteobacteria</taxon>
        <taxon>Neisseriales</taxon>
        <taxon>Neisseriaceae</taxon>
        <taxon>Vitreoscilla</taxon>
    </lineage>
</organism>
<dbReference type="EC" id="3.1.2.6" evidence="7"/>
<feature type="binding site" evidence="7">
    <location>
        <position position="107"/>
    </location>
    <ligand>
        <name>Zn(2+)</name>
        <dbReference type="ChEBI" id="CHEBI:29105"/>
        <label>1</label>
    </ligand>
</feature>
<dbReference type="PIRSF" id="PIRSF005457">
    <property type="entry name" value="Glx"/>
    <property type="match status" value="1"/>
</dbReference>
<feature type="binding site" evidence="7">
    <location>
        <position position="135"/>
    </location>
    <ligand>
        <name>Zn(2+)</name>
        <dbReference type="ChEBI" id="CHEBI:29105"/>
        <label>1</label>
    </ligand>
</feature>
<evidence type="ECO:0000256" key="7">
    <source>
        <dbReference type="HAMAP-Rule" id="MF_01374"/>
    </source>
</evidence>
<dbReference type="GO" id="GO:0019243">
    <property type="term" value="P:methylglyoxal catabolic process to D-lactate via S-lactoyl-glutathione"/>
    <property type="evidence" value="ECO:0007669"/>
    <property type="project" value="UniProtKB-UniRule"/>
</dbReference>
<dbReference type="AlphaFoldDB" id="A0A221KHY9"/>
<dbReference type="InterPro" id="IPR001279">
    <property type="entry name" value="Metallo-B-lactamas"/>
</dbReference>
<dbReference type="InterPro" id="IPR035680">
    <property type="entry name" value="Clx_II_MBL"/>
</dbReference>
<evidence type="ECO:0000256" key="3">
    <source>
        <dbReference type="ARBA" id="ARBA00006759"/>
    </source>
</evidence>
<dbReference type="OrthoDB" id="9802248at2"/>
<evidence type="ECO:0000256" key="5">
    <source>
        <dbReference type="ARBA" id="ARBA00022801"/>
    </source>
</evidence>
<evidence type="ECO:0000313" key="9">
    <source>
        <dbReference type="EMBL" id="ASM78410.1"/>
    </source>
</evidence>
<comment type="pathway">
    <text evidence="2 7">Secondary metabolite metabolism; methylglyoxal degradation; (R)-lactate from methylglyoxal: step 2/2.</text>
</comment>
<feature type="binding site" evidence="7">
    <location>
        <position position="135"/>
    </location>
    <ligand>
        <name>Zn(2+)</name>
        <dbReference type="ChEBI" id="CHEBI:29105"/>
        <label>2</label>
    </ligand>
</feature>
<dbReference type="PANTHER" id="PTHR43705:SF1">
    <property type="entry name" value="HYDROXYACYLGLUTATHIONE HYDROLASE GLOB"/>
    <property type="match status" value="1"/>
</dbReference>
<gene>
    <name evidence="7" type="primary">gloB</name>
    <name evidence="9" type="ORF">VITFI_CDS2633</name>
</gene>
<accession>A0A221KHY9</accession>
<dbReference type="Proteomes" id="UP000199729">
    <property type="component" value="Chromosome"/>
</dbReference>
<dbReference type="SUPFAM" id="SSF56281">
    <property type="entry name" value="Metallo-hydrolase/oxidoreductase"/>
    <property type="match status" value="1"/>
</dbReference>
<reference evidence="9 10" key="1">
    <citation type="submission" date="2017-07" db="EMBL/GenBank/DDBJ databases">
        <title>Complete Genome Sequence of the cosmetic ferment Vitreoscilla filiformis (ATCC15551).</title>
        <authorList>
            <person name="Contreras S."/>
            <person name="Sagory-Zalkind P."/>
            <person name="Blanquart H."/>
            <person name="Iltis A."/>
            <person name="Morand S.C."/>
        </authorList>
    </citation>
    <scope>NUCLEOTIDE SEQUENCE [LARGE SCALE GENOMIC DNA]</scope>
    <source>
        <strain evidence="9 10">ATCC 15551</strain>
    </source>
</reference>
<dbReference type="NCBIfam" id="TIGR03413">
    <property type="entry name" value="GSH_gloB"/>
    <property type="match status" value="1"/>
</dbReference>
<keyword evidence="5 7" id="KW-0378">Hydrolase</keyword>
<evidence type="ECO:0000256" key="1">
    <source>
        <dbReference type="ARBA" id="ARBA00001623"/>
    </source>
</evidence>
<evidence type="ECO:0000256" key="2">
    <source>
        <dbReference type="ARBA" id="ARBA00004963"/>
    </source>
</evidence>
<comment type="function">
    <text evidence="7">Thiolesterase that catalyzes the hydrolysis of S-D-lactoyl-glutathione to form glutathione and D-lactic acid.</text>
</comment>
<dbReference type="PANTHER" id="PTHR43705">
    <property type="entry name" value="HYDROXYACYLGLUTATHIONE HYDROLASE"/>
    <property type="match status" value="1"/>
</dbReference>
<dbReference type="UniPathway" id="UPA00619">
    <property type="reaction ID" value="UER00676"/>
</dbReference>
<dbReference type="Pfam" id="PF00753">
    <property type="entry name" value="Lactamase_B"/>
    <property type="match status" value="1"/>
</dbReference>
<evidence type="ECO:0000256" key="4">
    <source>
        <dbReference type="ARBA" id="ARBA00022723"/>
    </source>
</evidence>
<comment type="cofactor">
    <cofactor evidence="7">
        <name>Zn(2+)</name>
        <dbReference type="ChEBI" id="CHEBI:29105"/>
    </cofactor>
    <text evidence="7">Binds 2 Zn(2+) ions per subunit.</text>
</comment>
<protein>
    <recommendedName>
        <fullName evidence="7">Hydroxyacylglutathione hydrolase</fullName>
        <ecNumber evidence="7">3.1.2.6</ecNumber>
    </recommendedName>
    <alternativeName>
        <fullName evidence="7">Glyoxalase II</fullName>
        <shortName evidence="7">Glx II</shortName>
    </alternativeName>
</protein>
<feature type="binding site" evidence="7">
    <location>
        <position position="54"/>
    </location>
    <ligand>
        <name>Zn(2+)</name>
        <dbReference type="ChEBI" id="CHEBI:29105"/>
        <label>1</label>
    </ligand>
</feature>
<feature type="binding site" evidence="7">
    <location>
        <position position="56"/>
    </location>
    <ligand>
        <name>Zn(2+)</name>
        <dbReference type="ChEBI" id="CHEBI:29105"/>
        <label>2</label>
    </ligand>
</feature>
<keyword evidence="4 7" id="KW-0479">Metal-binding</keyword>
<evidence type="ECO:0000313" key="10">
    <source>
        <dbReference type="Proteomes" id="UP000199729"/>
    </source>
</evidence>
<dbReference type="InterPro" id="IPR032282">
    <property type="entry name" value="HAGH_C"/>
</dbReference>
<dbReference type="HAMAP" id="MF_01374">
    <property type="entry name" value="Glyoxalase_2"/>
    <property type="match status" value="1"/>
</dbReference>
<evidence type="ECO:0000256" key="6">
    <source>
        <dbReference type="ARBA" id="ARBA00022833"/>
    </source>
</evidence>
<comment type="subunit">
    <text evidence="7">Monomer.</text>
</comment>
<keyword evidence="10" id="KW-1185">Reference proteome</keyword>
<dbReference type="Gene3D" id="3.60.15.10">
    <property type="entry name" value="Ribonuclease Z/Hydroxyacylglutathione hydrolase-like"/>
    <property type="match status" value="1"/>
</dbReference>
<dbReference type="GO" id="GO:0046872">
    <property type="term" value="F:metal ion binding"/>
    <property type="evidence" value="ECO:0007669"/>
    <property type="project" value="UniProtKB-KW"/>
</dbReference>
<comment type="catalytic activity">
    <reaction evidence="1 7">
        <text>an S-(2-hydroxyacyl)glutathione + H2O = a 2-hydroxy carboxylate + glutathione + H(+)</text>
        <dbReference type="Rhea" id="RHEA:21864"/>
        <dbReference type="ChEBI" id="CHEBI:15377"/>
        <dbReference type="ChEBI" id="CHEBI:15378"/>
        <dbReference type="ChEBI" id="CHEBI:57925"/>
        <dbReference type="ChEBI" id="CHEBI:58896"/>
        <dbReference type="ChEBI" id="CHEBI:71261"/>
        <dbReference type="EC" id="3.1.2.6"/>
    </reaction>
</comment>
<comment type="similarity">
    <text evidence="3 7">Belongs to the metallo-beta-lactamase superfamily. Glyoxalase II family.</text>
</comment>
<sequence>MKLVALPALTDNYIWMLHDGVQALVVDPGEAAPVHRALDSEHLRLTGILVTHTHVDHVGGVAELWARLEGPLWGPATLATQFPSVQSPPATLTWAGLSVQAWPVPGHTLDHWAYGLPAVPLEHAASPRPVLFCGDTLFSAGCGRLFEGTPAQMLASLDSLAAWPDDTRVCCTHEYTLANLAFAHAVEPDNPDILAHQQLCQRWRASGQPTLPSDLARERRINPFLRCDTPAVVARAQAQGAASADRLSVFTTLRLWKNRYR</sequence>
<keyword evidence="6 7" id="KW-0862">Zinc</keyword>
<feature type="binding site" evidence="7">
    <location>
        <position position="52"/>
    </location>
    <ligand>
        <name>Zn(2+)</name>
        <dbReference type="ChEBI" id="CHEBI:29105"/>
        <label>1</label>
    </ligand>
</feature>